<dbReference type="InterPro" id="IPR029787">
    <property type="entry name" value="Nucleotide_cyclase"/>
</dbReference>
<reference evidence="3 4" key="1">
    <citation type="journal article" date="2016" name="Nat. Commun.">
        <title>Thousands of microbial genomes shed light on interconnected biogeochemical processes in an aquifer system.</title>
        <authorList>
            <person name="Anantharaman K."/>
            <person name="Brown C.T."/>
            <person name="Hug L.A."/>
            <person name="Sharon I."/>
            <person name="Castelle C.J."/>
            <person name="Probst A.J."/>
            <person name="Thomas B.C."/>
            <person name="Singh A."/>
            <person name="Wilkins M.J."/>
            <person name="Karaoz U."/>
            <person name="Brodie E.L."/>
            <person name="Williams K.H."/>
            <person name="Hubbard S.S."/>
            <person name="Banfield J.F."/>
        </authorList>
    </citation>
    <scope>NUCLEOTIDE SEQUENCE [LARGE SCALE GENOMIC DNA]</scope>
</reference>
<feature type="domain" description="GGDEF" evidence="2">
    <location>
        <begin position="129"/>
        <end position="202"/>
    </location>
</feature>
<protein>
    <recommendedName>
        <fullName evidence="2">GGDEF domain-containing protein</fullName>
    </recommendedName>
</protein>
<dbReference type="InterPro" id="IPR000160">
    <property type="entry name" value="GGDEF_dom"/>
</dbReference>
<dbReference type="SUPFAM" id="SSF55073">
    <property type="entry name" value="Nucleotide cyclase"/>
    <property type="match status" value="1"/>
</dbReference>
<dbReference type="Pfam" id="PF00990">
    <property type="entry name" value="GGDEF"/>
    <property type="match status" value="1"/>
</dbReference>
<keyword evidence="1" id="KW-0175">Coiled coil</keyword>
<organism evidence="3 4">
    <name type="scientific">Candidatus Roizmanbacteria bacterium RIFCSPLOWO2_01_FULL_37_12</name>
    <dbReference type="NCBI Taxonomy" id="1802056"/>
    <lineage>
        <taxon>Bacteria</taxon>
        <taxon>Candidatus Roizmaniibacteriota</taxon>
    </lineage>
</organism>
<dbReference type="Proteomes" id="UP000177698">
    <property type="component" value="Unassembled WGS sequence"/>
</dbReference>
<sequence length="583" mass="66449">MPNPGPEVGVNAIKQAINTVLFKEKPKSADGAEVINLARRKIAGRLPPNERGRFLETLNELHRTKESYKNEKNATEKKLVILESENQSPTVRKTLDDIRSSLQSQYERMLSLYTTCIITDFRFAINQEAKVDRYTGLYLRATLMDEVQRKVLEKWLENPESIILANFDIIAYDLENFKIGNDVYGHDKFDELLNTMAQGLINESRSLTSGDPSTFKTDTYPRLDQGVADFNASMQKYFQENSPARGMLERAKELGIYISPIRDKQGGDEGFFFIEFTQGKSPEAVELSQRLIRHVFENTLLQRHSQPQLVKIRELAKNFPNKIKIGYNNEAIETVSETLGLDKDDVKAVINYLNKLAEVIRSSNDTPLARITDDENCRLRLDATFASGDMDQAMAMFMFGVTPDGNYDPEAGLFNLQGEANLKTQEDYLKHIHSNTDLVREAIGFDDQTLVNEIVRSEAFSPITGSLISYLNKVVEARKKYKKINTIVRALKGDATKLYQIGASEKVGRMNEESGRDEDVRGATLDFEDKLAILLILESGFREKYKNDSFVSGYDKNNQARFERIIQDPEVKKKILEFTKRYE</sequence>
<dbReference type="Gene3D" id="3.30.70.270">
    <property type="match status" value="1"/>
</dbReference>
<evidence type="ECO:0000256" key="1">
    <source>
        <dbReference type="SAM" id="Coils"/>
    </source>
</evidence>
<dbReference type="AlphaFoldDB" id="A0A1F7IEY5"/>
<proteinExistence type="predicted"/>
<evidence type="ECO:0000313" key="4">
    <source>
        <dbReference type="Proteomes" id="UP000177698"/>
    </source>
</evidence>
<gene>
    <name evidence="3" type="ORF">A2954_02590</name>
</gene>
<comment type="caution">
    <text evidence="3">The sequence shown here is derived from an EMBL/GenBank/DDBJ whole genome shotgun (WGS) entry which is preliminary data.</text>
</comment>
<evidence type="ECO:0000259" key="2">
    <source>
        <dbReference type="Pfam" id="PF00990"/>
    </source>
</evidence>
<evidence type="ECO:0000313" key="3">
    <source>
        <dbReference type="EMBL" id="OGK41914.1"/>
    </source>
</evidence>
<name>A0A1F7IEY5_9BACT</name>
<dbReference type="InterPro" id="IPR043128">
    <property type="entry name" value="Rev_trsase/Diguanyl_cyclase"/>
</dbReference>
<accession>A0A1F7IEY5</accession>
<feature type="coiled-coil region" evidence="1">
    <location>
        <begin position="58"/>
        <end position="85"/>
    </location>
</feature>
<dbReference type="EMBL" id="MGAG01000008">
    <property type="protein sequence ID" value="OGK41914.1"/>
    <property type="molecule type" value="Genomic_DNA"/>
</dbReference>